<evidence type="ECO:0000256" key="2">
    <source>
        <dbReference type="SAM" id="SignalP"/>
    </source>
</evidence>
<evidence type="ECO:0000256" key="1">
    <source>
        <dbReference type="SAM" id="MobiDB-lite"/>
    </source>
</evidence>
<dbReference type="RefSeq" id="WP_229431717.1">
    <property type="nucleotide sequence ID" value="NZ_JAJHPV010000012.1"/>
</dbReference>
<dbReference type="Pfam" id="PF08964">
    <property type="entry name" value="Crystall_3"/>
    <property type="match status" value="1"/>
</dbReference>
<reference evidence="4 5" key="1">
    <citation type="submission" date="2021-11" db="EMBL/GenBank/DDBJ databases">
        <authorList>
            <person name="Huq M.A."/>
        </authorList>
    </citation>
    <scope>NUCLEOTIDE SEQUENCE [LARGE SCALE GENOMIC DNA]</scope>
    <source>
        <strain evidence="4 5">MAHUQ-52</strain>
    </source>
</reference>
<dbReference type="Proteomes" id="UP001198701">
    <property type="component" value="Unassembled WGS sequence"/>
</dbReference>
<sequence length="188" mass="19667">MSVTRTRSKRLALSLTMVLAAATAATSSAQSGQTTTTTSPTTTPGATTQGGTGTAGTTGMAPGATQRTERAGTRPYVFMLVPVDVAAKQSATKGGCWAKIYDGENYMGDTLTLTGPISLADMTGPFGLNWDDKVNSVEVGSKATLTVFDNEAFRDQVAQFKSGQKVPDISKKLGFFDEFASVRLTCSK</sequence>
<gene>
    <name evidence="4" type="ORF">LMJ30_07475</name>
</gene>
<organism evidence="4 5">
    <name type="scientific">Massilia agrisoli</name>
    <dbReference type="NCBI Taxonomy" id="2892444"/>
    <lineage>
        <taxon>Bacteria</taxon>
        <taxon>Pseudomonadati</taxon>
        <taxon>Pseudomonadota</taxon>
        <taxon>Betaproteobacteria</taxon>
        <taxon>Burkholderiales</taxon>
        <taxon>Oxalobacteraceae</taxon>
        <taxon>Telluria group</taxon>
        <taxon>Massilia</taxon>
    </lineage>
</organism>
<protein>
    <recommendedName>
        <fullName evidence="3">Calcium-dependent cell adhesion molecule N-terminal domain-containing protein</fullName>
    </recommendedName>
</protein>
<comment type="caution">
    <text evidence="4">The sequence shown here is derived from an EMBL/GenBank/DDBJ whole genome shotgun (WGS) entry which is preliminary data.</text>
</comment>
<accession>A0ABS8IQ92</accession>
<evidence type="ECO:0000313" key="5">
    <source>
        <dbReference type="Proteomes" id="UP001198701"/>
    </source>
</evidence>
<feature type="compositionally biased region" description="Low complexity" evidence="1">
    <location>
        <begin position="26"/>
        <end position="47"/>
    </location>
</feature>
<dbReference type="EMBL" id="JAJHPV010000012">
    <property type="protein sequence ID" value="MCC6070792.1"/>
    <property type="molecule type" value="Genomic_DNA"/>
</dbReference>
<feature type="compositionally biased region" description="Low complexity" evidence="1">
    <location>
        <begin position="57"/>
        <end position="66"/>
    </location>
</feature>
<feature type="domain" description="Calcium-dependent cell adhesion molecule N-terminal" evidence="3">
    <location>
        <begin position="96"/>
        <end position="182"/>
    </location>
</feature>
<feature type="signal peptide" evidence="2">
    <location>
        <begin position="1"/>
        <end position="29"/>
    </location>
</feature>
<feature type="region of interest" description="Disordered" evidence="1">
    <location>
        <begin position="26"/>
        <end position="69"/>
    </location>
</feature>
<evidence type="ECO:0000259" key="3">
    <source>
        <dbReference type="Pfam" id="PF08964"/>
    </source>
</evidence>
<keyword evidence="2" id="KW-0732">Signal</keyword>
<name>A0ABS8IQ92_9BURK</name>
<evidence type="ECO:0000313" key="4">
    <source>
        <dbReference type="EMBL" id="MCC6070792.1"/>
    </source>
</evidence>
<dbReference type="InterPro" id="IPR011024">
    <property type="entry name" value="G_crystallin-like"/>
</dbReference>
<dbReference type="Gene3D" id="2.60.20.10">
    <property type="entry name" value="Crystallins"/>
    <property type="match status" value="1"/>
</dbReference>
<proteinExistence type="predicted"/>
<keyword evidence="5" id="KW-1185">Reference proteome</keyword>
<dbReference type="SUPFAM" id="SSF49695">
    <property type="entry name" value="gamma-Crystallin-like"/>
    <property type="match status" value="1"/>
</dbReference>
<feature type="chain" id="PRO_5045955658" description="Calcium-dependent cell adhesion molecule N-terminal domain-containing protein" evidence="2">
    <location>
        <begin position="30"/>
        <end position="188"/>
    </location>
</feature>
<dbReference type="InterPro" id="IPR015059">
    <property type="entry name" value="Ca_cell_adhesion_N_dom"/>
</dbReference>